<protein>
    <submittedName>
        <fullName evidence="1">Uncharacterized protein</fullName>
    </submittedName>
</protein>
<dbReference type="VEuPathDB" id="TriTrypDB:TvY486_1009450"/>
<gene>
    <name evidence="1" type="ORF">TVY486_1009450</name>
</gene>
<proteinExistence type="predicted"/>
<name>G0U7P2_TRYVY</name>
<dbReference type="AlphaFoldDB" id="G0U7P2"/>
<evidence type="ECO:0000313" key="1">
    <source>
        <dbReference type="EMBL" id="CCC51900.1"/>
    </source>
</evidence>
<accession>G0U7P2</accession>
<reference evidence="1" key="1">
    <citation type="journal article" date="2012" name="Proc. Natl. Acad. Sci. U.S.A.">
        <title>Antigenic diversity is generated by distinct evolutionary mechanisms in African trypanosome species.</title>
        <authorList>
            <person name="Jackson A.P."/>
            <person name="Berry A."/>
            <person name="Aslett M."/>
            <person name="Allison H.C."/>
            <person name="Burton P."/>
            <person name="Vavrova-Anderson J."/>
            <person name="Brown R."/>
            <person name="Browne H."/>
            <person name="Corton N."/>
            <person name="Hauser H."/>
            <person name="Gamble J."/>
            <person name="Gilderthorp R."/>
            <person name="Marcello L."/>
            <person name="McQuillan J."/>
            <person name="Otto T.D."/>
            <person name="Quail M.A."/>
            <person name="Sanders M.J."/>
            <person name="van Tonder A."/>
            <person name="Ginger M.L."/>
            <person name="Field M.C."/>
            <person name="Barry J.D."/>
            <person name="Hertz-Fowler C."/>
            <person name="Berriman M."/>
        </authorList>
    </citation>
    <scope>NUCLEOTIDE SEQUENCE</scope>
    <source>
        <strain evidence="1">Y486</strain>
    </source>
</reference>
<sequence length="118" mass="13447">MWCFAGGIPQRREVARLCAVRVLGSLHLGLLTHFCFCSPLHLSRALAFFNAVLPTFMCHLYLTFSRVRISFLWAVDAIVAAQFPIRLLVPTGPPVARCYQRLFDFYLQVVYTVHCPLC</sequence>
<organism evidence="1">
    <name type="scientific">Trypanosoma vivax (strain Y486)</name>
    <dbReference type="NCBI Taxonomy" id="1055687"/>
    <lineage>
        <taxon>Eukaryota</taxon>
        <taxon>Discoba</taxon>
        <taxon>Euglenozoa</taxon>
        <taxon>Kinetoplastea</taxon>
        <taxon>Metakinetoplastina</taxon>
        <taxon>Trypanosomatida</taxon>
        <taxon>Trypanosomatidae</taxon>
        <taxon>Trypanosoma</taxon>
        <taxon>Duttonella</taxon>
    </lineage>
</organism>
<dbReference type="EMBL" id="HE573026">
    <property type="protein sequence ID" value="CCC51900.1"/>
    <property type="molecule type" value="Genomic_DNA"/>
</dbReference>